<evidence type="ECO:0000256" key="6">
    <source>
        <dbReference type="ARBA" id="ARBA00022692"/>
    </source>
</evidence>
<evidence type="ECO:0000256" key="10">
    <source>
        <dbReference type="SAM" id="Phobius"/>
    </source>
</evidence>
<dbReference type="GO" id="GO:0042168">
    <property type="term" value="P:heme metabolic process"/>
    <property type="evidence" value="ECO:0007669"/>
    <property type="project" value="InterPro"/>
</dbReference>
<keyword evidence="8 10" id="KW-0472">Membrane</keyword>
<evidence type="ECO:0000256" key="9">
    <source>
        <dbReference type="ARBA" id="ARBA00023244"/>
    </source>
</evidence>
<sequence length="398" mass="45858">MLRLLFAFLILLGAVALGIQLNKDPGYVLIAINYWTIETTVWVAVFSLIILFIILYFILRLFLNISRTPGALTQWHSKRQAQKAQAITRKGFIEYSEGHWLKAKNHLIKALPNTDTPLLNYLTAARAAQKMGDNQLRDDYLREAQQSMPEAKIAVELTQAELQLANHQWEQALATLKHLHDIAPRHPYVLKLIMQLYQEVKDWPQLITILPDLKKYQVVNPQEFALLQHNAYLQRLIDLVKQNQPEAVNTFFYSLPKTLVDEPNIIAEYTRFLLKKADYTTANDLLRRSLRKELSPQLIRLYSLLPADEKQLTFAEGLLKKNSHSAALYLCLGQICMKRKLWGKAKYYLEKSNEVEPTALAYKTQGQLHEKLGEEELACKSYKQGLELITKETLTEGN</sequence>
<dbReference type="Proteomes" id="UP000054820">
    <property type="component" value="Unassembled WGS sequence"/>
</dbReference>
<evidence type="ECO:0000313" key="12">
    <source>
        <dbReference type="EMBL" id="KTD78590.1"/>
    </source>
</evidence>
<dbReference type="EMBL" id="LNYZ01000008">
    <property type="protein sequence ID" value="KTD78590.1"/>
    <property type="molecule type" value="Genomic_DNA"/>
</dbReference>
<evidence type="ECO:0000313" key="15">
    <source>
        <dbReference type="Proteomes" id="UP000255110"/>
    </source>
</evidence>
<evidence type="ECO:0000256" key="3">
    <source>
        <dbReference type="ARBA" id="ARBA00004744"/>
    </source>
</evidence>
<evidence type="ECO:0000256" key="5">
    <source>
        <dbReference type="ARBA" id="ARBA00022519"/>
    </source>
</evidence>
<dbReference type="NCBIfam" id="TIGR00540">
    <property type="entry name" value="TPR_hemY_coli"/>
    <property type="match status" value="1"/>
</dbReference>
<dbReference type="UniPathway" id="UPA00252"/>
<dbReference type="GO" id="GO:0006779">
    <property type="term" value="P:porphyrin-containing compound biosynthetic process"/>
    <property type="evidence" value="ECO:0007669"/>
    <property type="project" value="UniProtKB-KW"/>
</dbReference>
<evidence type="ECO:0000256" key="7">
    <source>
        <dbReference type="ARBA" id="ARBA00022989"/>
    </source>
</evidence>
<dbReference type="SUPFAM" id="SSF48452">
    <property type="entry name" value="TPR-like"/>
    <property type="match status" value="2"/>
</dbReference>
<evidence type="ECO:0000256" key="2">
    <source>
        <dbReference type="ARBA" id="ARBA00004429"/>
    </source>
</evidence>
<evidence type="ECO:0000256" key="4">
    <source>
        <dbReference type="ARBA" id="ARBA00022475"/>
    </source>
</evidence>
<dbReference type="InterPro" id="IPR019734">
    <property type="entry name" value="TPR_rpt"/>
</dbReference>
<dbReference type="STRING" id="460.Lstg_1059"/>
<keyword evidence="9" id="KW-0627">Porphyrin biosynthesis</keyword>
<reference evidence="13 15" key="2">
    <citation type="submission" date="2018-06" db="EMBL/GenBank/DDBJ databases">
        <authorList>
            <consortium name="Pathogen Informatics"/>
            <person name="Doyle S."/>
        </authorList>
    </citation>
    <scope>NUCLEOTIDE SEQUENCE [LARGE SCALE GENOMIC DNA]</scope>
    <source>
        <strain evidence="13 15">NCTC11991</strain>
    </source>
</reference>
<evidence type="ECO:0000256" key="8">
    <source>
        <dbReference type="ARBA" id="ARBA00023136"/>
    </source>
</evidence>
<comment type="function">
    <text evidence="1">Involved in a late step of protoheme IX synthesis.</text>
</comment>
<name>A0A378LEX4_9GAMM</name>
<dbReference type="InterPro" id="IPR010817">
    <property type="entry name" value="HemY_N"/>
</dbReference>
<organism evidence="13 15">
    <name type="scientific">Legionella steigerwaltii</name>
    <dbReference type="NCBI Taxonomy" id="460"/>
    <lineage>
        <taxon>Bacteria</taxon>
        <taxon>Pseudomonadati</taxon>
        <taxon>Pseudomonadota</taxon>
        <taxon>Gammaproteobacteria</taxon>
        <taxon>Legionellales</taxon>
        <taxon>Legionellaceae</taxon>
        <taxon>Legionella</taxon>
    </lineage>
</organism>
<keyword evidence="6 10" id="KW-0812">Transmembrane</keyword>
<comment type="subcellular location">
    <subcellularLocation>
        <location evidence="2">Cell inner membrane</location>
        <topology evidence="2">Multi-pass membrane protein</topology>
    </subcellularLocation>
</comment>
<comment type="pathway">
    <text evidence="3">Porphyrin-containing compound metabolism; protoheme biosynthesis.</text>
</comment>
<dbReference type="Gene3D" id="1.25.40.10">
    <property type="entry name" value="Tetratricopeptide repeat domain"/>
    <property type="match status" value="2"/>
</dbReference>
<keyword evidence="14" id="KW-1185">Reference proteome</keyword>
<dbReference type="InterPro" id="IPR005254">
    <property type="entry name" value="Heme_biosyn_assoc_TPR_pro"/>
</dbReference>
<evidence type="ECO:0000259" key="11">
    <source>
        <dbReference type="Pfam" id="PF07219"/>
    </source>
</evidence>
<gene>
    <name evidence="13" type="primary">hemY</name>
    <name evidence="12" type="ORF">Lstg_1059</name>
    <name evidence="13" type="ORF">NCTC11991_02937</name>
</gene>
<dbReference type="OrthoDB" id="7053339at2"/>
<keyword evidence="4" id="KW-1003">Cell membrane</keyword>
<feature type="domain" description="HemY N-terminal" evidence="11">
    <location>
        <begin position="26"/>
        <end position="132"/>
    </location>
</feature>
<dbReference type="GO" id="GO:0005886">
    <property type="term" value="C:plasma membrane"/>
    <property type="evidence" value="ECO:0007669"/>
    <property type="project" value="UniProtKB-SubCell"/>
</dbReference>
<dbReference type="AlphaFoldDB" id="A0A378LEX4"/>
<protein>
    <submittedName>
        <fullName evidence="13">Protoporphyrinogen oxidase</fullName>
    </submittedName>
</protein>
<accession>A0A378LEX4</accession>
<feature type="transmembrane region" description="Helical" evidence="10">
    <location>
        <begin position="40"/>
        <end position="59"/>
    </location>
</feature>
<keyword evidence="5" id="KW-0997">Cell inner membrane</keyword>
<evidence type="ECO:0000313" key="14">
    <source>
        <dbReference type="Proteomes" id="UP000054820"/>
    </source>
</evidence>
<dbReference type="InterPro" id="IPR011990">
    <property type="entry name" value="TPR-like_helical_dom_sf"/>
</dbReference>
<dbReference type="SMART" id="SM00028">
    <property type="entry name" value="TPR"/>
    <property type="match status" value="4"/>
</dbReference>
<evidence type="ECO:0000256" key="1">
    <source>
        <dbReference type="ARBA" id="ARBA00002962"/>
    </source>
</evidence>
<dbReference type="Proteomes" id="UP000255110">
    <property type="component" value="Unassembled WGS sequence"/>
</dbReference>
<keyword evidence="7 10" id="KW-1133">Transmembrane helix</keyword>
<reference evidence="12 14" key="1">
    <citation type="submission" date="2015-11" db="EMBL/GenBank/DDBJ databases">
        <title>Genomic analysis of 38 Legionella species identifies large and diverse effector repertoires.</title>
        <authorList>
            <person name="Burstein D."/>
            <person name="Amaro F."/>
            <person name="Zusman T."/>
            <person name="Lifshitz Z."/>
            <person name="Cohen O."/>
            <person name="Gilbert J.A."/>
            <person name="Pupko T."/>
            <person name="Shuman H.A."/>
            <person name="Segal G."/>
        </authorList>
    </citation>
    <scope>NUCLEOTIDE SEQUENCE [LARGE SCALE GENOMIC DNA]</scope>
    <source>
        <strain evidence="12 14">SC-18-C9</strain>
    </source>
</reference>
<dbReference type="EMBL" id="UGOY01000001">
    <property type="protein sequence ID" value="STY24319.1"/>
    <property type="molecule type" value="Genomic_DNA"/>
</dbReference>
<dbReference type="Pfam" id="PF07219">
    <property type="entry name" value="HemY_N"/>
    <property type="match status" value="1"/>
</dbReference>
<proteinExistence type="predicted"/>
<dbReference type="RefSeq" id="WP_058476641.1">
    <property type="nucleotide sequence ID" value="NZ_CAAAIO010000005.1"/>
</dbReference>
<evidence type="ECO:0000313" key="13">
    <source>
        <dbReference type="EMBL" id="STY24319.1"/>
    </source>
</evidence>